<keyword evidence="1" id="KW-0812">Transmembrane</keyword>
<dbReference type="InterPro" id="IPR045340">
    <property type="entry name" value="DUF6533"/>
</dbReference>
<organism evidence="3 4">
    <name type="scientific">Mycena rosella</name>
    <name type="common">Pink bonnet</name>
    <name type="synonym">Agaricus rosellus</name>
    <dbReference type="NCBI Taxonomy" id="1033263"/>
    <lineage>
        <taxon>Eukaryota</taxon>
        <taxon>Fungi</taxon>
        <taxon>Dikarya</taxon>
        <taxon>Basidiomycota</taxon>
        <taxon>Agaricomycotina</taxon>
        <taxon>Agaricomycetes</taxon>
        <taxon>Agaricomycetidae</taxon>
        <taxon>Agaricales</taxon>
        <taxon>Marasmiineae</taxon>
        <taxon>Mycenaceae</taxon>
        <taxon>Mycena</taxon>
    </lineage>
</organism>
<gene>
    <name evidence="3" type="ORF">B0H17DRAFT_1199589</name>
</gene>
<evidence type="ECO:0000259" key="2">
    <source>
        <dbReference type="Pfam" id="PF20151"/>
    </source>
</evidence>
<dbReference type="Pfam" id="PF20151">
    <property type="entry name" value="DUF6533"/>
    <property type="match status" value="1"/>
</dbReference>
<feature type="transmembrane region" description="Helical" evidence="1">
    <location>
        <begin position="195"/>
        <end position="214"/>
    </location>
</feature>
<feature type="transmembrane region" description="Helical" evidence="1">
    <location>
        <begin position="226"/>
        <end position="249"/>
    </location>
</feature>
<comment type="caution">
    <text evidence="3">The sequence shown here is derived from an EMBL/GenBank/DDBJ whole genome shotgun (WGS) entry which is preliminary data.</text>
</comment>
<dbReference type="EMBL" id="JARKIE010000044">
    <property type="protein sequence ID" value="KAJ7693909.1"/>
    <property type="molecule type" value="Genomic_DNA"/>
</dbReference>
<keyword evidence="4" id="KW-1185">Reference proteome</keyword>
<dbReference type="AlphaFoldDB" id="A0AAD7GLU9"/>
<reference evidence="3" key="1">
    <citation type="submission" date="2023-03" db="EMBL/GenBank/DDBJ databases">
        <title>Massive genome expansion in bonnet fungi (Mycena s.s.) driven by repeated elements and novel gene families across ecological guilds.</title>
        <authorList>
            <consortium name="Lawrence Berkeley National Laboratory"/>
            <person name="Harder C.B."/>
            <person name="Miyauchi S."/>
            <person name="Viragh M."/>
            <person name="Kuo A."/>
            <person name="Thoen E."/>
            <person name="Andreopoulos B."/>
            <person name="Lu D."/>
            <person name="Skrede I."/>
            <person name="Drula E."/>
            <person name="Henrissat B."/>
            <person name="Morin E."/>
            <person name="Kohler A."/>
            <person name="Barry K."/>
            <person name="LaButti K."/>
            <person name="Morin E."/>
            <person name="Salamov A."/>
            <person name="Lipzen A."/>
            <person name="Mereny Z."/>
            <person name="Hegedus B."/>
            <person name="Baldrian P."/>
            <person name="Stursova M."/>
            <person name="Weitz H."/>
            <person name="Taylor A."/>
            <person name="Grigoriev I.V."/>
            <person name="Nagy L.G."/>
            <person name="Martin F."/>
            <person name="Kauserud H."/>
        </authorList>
    </citation>
    <scope>NUCLEOTIDE SEQUENCE</scope>
    <source>
        <strain evidence="3">CBHHK067</strain>
    </source>
</reference>
<proteinExistence type="predicted"/>
<feature type="transmembrane region" description="Helical" evidence="1">
    <location>
        <begin position="127"/>
        <end position="145"/>
    </location>
</feature>
<protein>
    <recommendedName>
        <fullName evidence="2">DUF6533 domain-containing protein</fullName>
    </recommendedName>
</protein>
<name>A0AAD7GLU9_MYCRO</name>
<evidence type="ECO:0000256" key="1">
    <source>
        <dbReference type="SAM" id="Phobius"/>
    </source>
</evidence>
<feature type="transmembrane region" description="Helical" evidence="1">
    <location>
        <begin position="154"/>
        <end position="175"/>
    </location>
</feature>
<evidence type="ECO:0000313" key="4">
    <source>
        <dbReference type="Proteomes" id="UP001221757"/>
    </source>
</evidence>
<sequence>MADTTGGALTPDEQAAQIRQLIQLASDSEKGNYVTAASLVLLIHDIILTLPREVRRWLFFLLHISTMITCKVELVWNYRLSKSSILFVIMRYGNAIVQGIGLAYYLWPNPPYTFCKVWFYSEEWVSDILFIPVSIFLGLRTYALYRGQGAFYKWFIYAVVMITNLILVVSLSVATAQIKWFDMFLHNFWTARDRWTSSIHSFSIFVLSAVRCYQHYKQGNIRIIKIIFKSCLAYFAFLFTSGLTSLILYKTLPNERAALRGILINPMRTVAVIITSRMVLSIRTIVLTGGPLTTEDLTAFLHAGDHSTASSTSLQWRMASRRHQTSTGTFEMDERHDSE</sequence>
<feature type="domain" description="DUF6533" evidence="2">
    <location>
        <begin position="33"/>
        <end position="93"/>
    </location>
</feature>
<accession>A0AAD7GLU9</accession>
<keyword evidence="1" id="KW-1133">Transmembrane helix</keyword>
<evidence type="ECO:0000313" key="3">
    <source>
        <dbReference type="EMBL" id="KAJ7693909.1"/>
    </source>
</evidence>
<feature type="transmembrane region" description="Helical" evidence="1">
    <location>
        <begin position="88"/>
        <end position="107"/>
    </location>
</feature>
<keyword evidence="1" id="KW-0472">Membrane</keyword>
<dbReference type="Proteomes" id="UP001221757">
    <property type="component" value="Unassembled WGS sequence"/>
</dbReference>